<dbReference type="Proteomes" id="UP000321816">
    <property type="component" value="Chromosome"/>
</dbReference>
<reference evidence="7 8" key="1">
    <citation type="submission" date="2024-01" db="EMBL/GenBank/DDBJ databases">
        <title>Complete Genome Sequence of Alkalicoccus halolimnae BZ-SZ-XJ29T, a Moderately Halophilic Bacterium Isolated from a Salt Lake.</title>
        <authorList>
            <person name="Zhao B."/>
        </authorList>
    </citation>
    <scope>NUCLEOTIDE SEQUENCE [LARGE SCALE GENOMIC DNA]</scope>
    <source>
        <strain evidence="7 8">BZ-SZ-XJ29</strain>
    </source>
</reference>
<sequence length="186" mass="22347">MEKHEDVQLYERLRAKDQAAMEMLYDKYGKLLYSFAYKMVYNSAGAEEVVQEVMIKLWRGKGVYSAEKGRFTTWLLTITRHTAIDYLRKQKRHTEDVIHQETEHEDSQPGVEEMVEWKHRSERVKEAMRVLKEEQRLIIDMFYFKGYSQKTIAEKVNVPLGTVKGRIRLALKHLKDELYEERRDWQ</sequence>
<dbReference type="NCBIfam" id="TIGR02937">
    <property type="entry name" value="sigma70-ECF"/>
    <property type="match status" value="1"/>
</dbReference>
<keyword evidence="3" id="KW-0731">Sigma factor</keyword>
<proteinExistence type="inferred from homology"/>
<protein>
    <submittedName>
        <fullName evidence="7">Sigma-70 family RNA polymerase sigma factor</fullName>
    </submittedName>
</protein>
<dbReference type="RefSeq" id="WP_338485219.1">
    <property type="nucleotide sequence ID" value="NZ_CP144914.1"/>
</dbReference>
<dbReference type="GO" id="GO:0006352">
    <property type="term" value="P:DNA-templated transcription initiation"/>
    <property type="evidence" value="ECO:0007669"/>
    <property type="project" value="InterPro"/>
</dbReference>
<evidence type="ECO:0000256" key="3">
    <source>
        <dbReference type="ARBA" id="ARBA00023082"/>
    </source>
</evidence>
<dbReference type="Pfam" id="PF08281">
    <property type="entry name" value="Sigma70_r4_2"/>
    <property type="match status" value="1"/>
</dbReference>
<evidence type="ECO:0000313" key="8">
    <source>
        <dbReference type="Proteomes" id="UP000321816"/>
    </source>
</evidence>
<dbReference type="GO" id="GO:0003677">
    <property type="term" value="F:DNA binding"/>
    <property type="evidence" value="ECO:0007669"/>
    <property type="project" value="InterPro"/>
</dbReference>
<dbReference type="PANTHER" id="PTHR43133">
    <property type="entry name" value="RNA POLYMERASE ECF-TYPE SIGMA FACTO"/>
    <property type="match status" value="1"/>
</dbReference>
<feature type="domain" description="RNA polymerase sigma factor 70 region 4 type 2" evidence="6">
    <location>
        <begin position="122"/>
        <end position="174"/>
    </location>
</feature>
<name>A0AAJ8LS71_9BACI</name>
<keyword evidence="8" id="KW-1185">Reference proteome</keyword>
<dbReference type="SUPFAM" id="SSF88946">
    <property type="entry name" value="Sigma2 domain of RNA polymerase sigma factors"/>
    <property type="match status" value="1"/>
</dbReference>
<evidence type="ECO:0000313" key="7">
    <source>
        <dbReference type="EMBL" id="WWD80218.1"/>
    </source>
</evidence>
<dbReference type="SUPFAM" id="SSF88659">
    <property type="entry name" value="Sigma3 and sigma4 domains of RNA polymerase sigma factors"/>
    <property type="match status" value="1"/>
</dbReference>
<comment type="similarity">
    <text evidence="1">Belongs to the sigma-70 factor family. ECF subfamily.</text>
</comment>
<dbReference type="Gene3D" id="1.10.10.10">
    <property type="entry name" value="Winged helix-like DNA-binding domain superfamily/Winged helix DNA-binding domain"/>
    <property type="match status" value="1"/>
</dbReference>
<accession>A0AAJ8LS71</accession>
<dbReference type="PANTHER" id="PTHR43133:SF62">
    <property type="entry name" value="RNA POLYMERASE SIGMA FACTOR SIGZ"/>
    <property type="match status" value="1"/>
</dbReference>
<dbReference type="InterPro" id="IPR039425">
    <property type="entry name" value="RNA_pol_sigma-70-like"/>
</dbReference>
<dbReference type="KEGG" id="ahal:FTX54_001235"/>
<evidence type="ECO:0000256" key="4">
    <source>
        <dbReference type="ARBA" id="ARBA00023163"/>
    </source>
</evidence>
<keyword evidence="4" id="KW-0804">Transcription</keyword>
<dbReference type="Pfam" id="PF04542">
    <property type="entry name" value="Sigma70_r2"/>
    <property type="match status" value="1"/>
</dbReference>
<organism evidence="7 8">
    <name type="scientific">Alkalicoccus halolimnae</name>
    <dbReference type="NCBI Taxonomy" id="1667239"/>
    <lineage>
        <taxon>Bacteria</taxon>
        <taxon>Bacillati</taxon>
        <taxon>Bacillota</taxon>
        <taxon>Bacilli</taxon>
        <taxon>Bacillales</taxon>
        <taxon>Bacillaceae</taxon>
        <taxon>Alkalicoccus</taxon>
    </lineage>
</organism>
<dbReference type="AlphaFoldDB" id="A0AAJ8LS71"/>
<dbReference type="EMBL" id="CP144914">
    <property type="protein sequence ID" value="WWD80218.1"/>
    <property type="molecule type" value="Genomic_DNA"/>
</dbReference>
<dbReference type="CDD" id="cd06171">
    <property type="entry name" value="Sigma70_r4"/>
    <property type="match status" value="1"/>
</dbReference>
<evidence type="ECO:0000259" key="6">
    <source>
        <dbReference type="Pfam" id="PF08281"/>
    </source>
</evidence>
<evidence type="ECO:0000256" key="2">
    <source>
        <dbReference type="ARBA" id="ARBA00023015"/>
    </source>
</evidence>
<dbReference type="InterPro" id="IPR014284">
    <property type="entry name" value="RNA_pol_sigma-70_dom"/>
</dbReference>
<evidence type="ECO:0000259" key="5">
    <source>
        <dbReference type="Pfam" id="PF04542"/>
    </source>
</evidence>
<dbReference type="GO" id="GO:0016987">
    <property type="term" value="F:sigma factor activity"/>
    <property type="evidence" value="ECO:0007669"/>
    <property type="project" value="UniProtKB-KW"/>
</dbReference>
<keyword evidence="2" id="KW-0805">Transcription regulation</keyword>
<dbReference type="Gene3D" id="1.10.1740.10">
    <property type="match status" value="1"/>
</dbReference>
<dbReference type="InterPro" id="IPR013324">
    <property type="entry name" value="RNA_pol_sigma_r3/r4-like"/>
</dbReference>
<dbReference type="InterPro" id="IPR013249">
    <property type="entry name" value="RNA_pol_sigma70_r4_t2"/>
</dbReference>
<dbReference type="InterPro" id="IPR013325">
    <property type="entry name" value="RNA_pol_sigma_r2"/>
</dbReference>
<gene>
    <name evidence="7" type="ORF">FTX54_001235</name>
</gene>
<feature type="domain" description="RNA polymerase sigma-70 region 2" evidence="5">
    <location>
        <begin position="24"/>
        <end position="92"/>
    </location>
</feature>
<dbReference type="InterPro" id="IPR036388">
    <property type="entry name" value="WH-like_DNA-bd_sf"/>
</dbReference>
<dbReference type="InterPro" id="IPR007627">
    <property type="entry name" value="RNA_pol_sigma70_r2"/>
</dbReference>
<evidence type="ECO:0000256" key="1">
    <source>
        <dbReference type="ARBA" id="ARBA00010641"/>
    </source>
</evidence>